<dbReference type="WBParaSite" id="nRc.2.0.1.t27504-RA">
    <property type="protein sequence ID" value="nRc.2.0.1.t27504-RA"/>
    <property type="gene ID" value="nRc.2.0.1.g27504"/>
</dbReference>
<reference evidence="2" key="1">
    <citation type="submission" date="2022-11" db="UniProtKB">
        <authorList>
            <consortium name="WormBaseParasite"/>
        </authorList>
    </citation>
    <scope>IDENTIFICATION</scope>
</reference>
<organism evidence="1 2">
    <name type="scientific">Romanomermis culicivorax</name>
    <name type="common">Nematode worm</name>
    <dbReference type="NCBI Taxonomy" id="13658"/>
    <lineage>
        <taxon>Eukaryota</taxon>
        <taxon>Metazoa</taxon>
        <taxon>Ecdysozoa</taxon>
        <taxon>Nematoda</taxon>
        <taxon>Enoplea</taxon>
        <taxon>Dorylaimia</taxon>
        <taxon>Mermithida</taxon>
        <taxon>Mermithoidea</taxon>
        <taxon>Mermithidae</taxon>
        <taxon>Romanomermis</taxon>
    </lineage>
</organism>
<dbReference type="Proteomes" id="UP000887565">
    <property type="component" value="Unplaced"/>
</dbReference>
<accession>A0A915JMR2</accession>
<proteinExistence type="predicted"/>
<protein>
    <submittedName>
        <fullName evidence="2">Uncharacterized protein</fullName>
    </submittedName>
</protein>
<evidence type="ECO:0000313" key="2">
    <source>
        <dbReference type="WBParaSite" id="nRc.2.0.1.t27504-RA"/>
    </source>
</evidence>
<evidence type="ECO:0000313" key="1">
    <source>
        <dbReference type="Proteomes" id="UP000887565"/>
    </source>
</evidence>
<name>A0A915JMR2_ROMCU</name>
<dbReference type="AlphaFoldDB" id="A0A915JMR2"/>
<sequence length="116" mass="12720">NILFESDPQFLKQHLLLVSHKSLAKVQLSNGTMIVSDLTCIFSSSLSRNSNTGPCSIGYFCDLNNTPPHIACSHLETLCCKAAPSVLASASHYHLRFLTVYDCTPMPFLATKFGLK</sequence>
<keyword evidence="1" id="KW-1185">Reference proteome</keyword>